<reference evidence="1" key="2">
    <citation type="submission" date="2015-06" db="UniProtKB">
        <authorList>
            <consortium name="EnsemblProtists"/>
        </authorList>
    </citation>
    <scope>IDENTIFICATION</scope>
    <source>
        <strain evidence="1">Emoy2</strain>
    </source>
</reference>
<protein>
    <submittedName>
        <fullName evidence="1">Uncharacterized protein</fullName>
    </submittedName>
</protein>
<dbReference type="Proteomes" id="UP000011713">
    <property type="component" value="Unassembled WGS sequence"/>
</dbReference>
<name>M4C0W9_HYAAE</name>
<keyword evidence="2" id="KW-1185">Reference proteome</keyword>
<sequence>MLPPRACCAPSHQLWARTARGRCECIFVSSAAAVNVDNRCGIGTRFLLVR</sequence>
<dbReference type="EnsemblProtists" id="HpaT812673">
    <property type="protein sequence ID" value="HpaP812673"/>
    <property type="gene ID" value="HpaG812673"/>
</dbReference>
<dbReference type="AlphaFoldDB" id="M4C0W9"/>
<dbReference type="VEuPathDB" id="FungiDB:HpaG812673"/>
<evidence type="ECO:0000313" key="2">
    <source>
        <dbReference type="Proteomes" id="UP000011713"/>
    </source>
</evidence>
<evidence type="ECO:0000313" key="1">
    <source>
        <dbReference type="EnsemblProtists" id="HpaP812673"/>
    </source>
</evidence>
<organism evidence="1 2">
    <name type="scientific">Hyaloperonospora arabidopsidis (strain Emoy2)</name>
    <name type="common">Downy mildew agent</name>
    <name type="synonym">Peronospora arabidopsidis</name>
    <dbReference type="NCBI Taxonomy" id="559515"/>
    <lineage>
        <taxon>Eukaryota</taxon>
        <taxon>Sar</taxon>
        <taxon>Stramenopiles</taxon>
        <taxon>Oomycota</taxon>
        <taxon>Peronosporomycetes</taxon>
        <taxon>Peronosporales</taxon>
        <taxon>Peronosporaceae</taxon>
        <taxon>Hyaloperonospora</taxon>
    </lineage>
</organism>
<accession>M4C0W9</accession>
<dbReference type="HOGENOM" id="CLU_209975_0_0_1"/>
<dbReference type="EMBL" id="JH598087">
    <property type="status" value="NOT_ANNOTATED_CDS"/>
    <property type="molecule type" value="Genomic_DNA"/>
</dbReference>
<dbReference type="InParanoid" id="M4C0W9"/>
<proteinExistence type="predicted"/>
<reference evidence="2" key="1">
    <citation type="journal article" date="2010" name="Science">
        <title>Signatures of adaptation to obligate biotrophy in the Hyaloperonospora arabidopsidis genome.</title>
        <authorList>
            <person name="Baxter L."/>
            <person name="Tripathy S."/>
            <person name="Ishaque N."/>
            <person name="Boot N."/>
            <person name="Cabral A."/>
            <person name="Kemen E."/>
            <person name="Thines M."/>
            <person name="Ah-Fong A."/>
            <person name="Anderson R."/>
            <person name="Badejoko W."/>
            <person name="Bittner-Eddy P."/>
            <person name="Boore J.L."/>
            <person name="Chibucos M.C."/>
            <person name="Coates M."/>
            <person name="Dehal P."/>
            <person name="Delehaunty K."/>
            <person name="Dong S."/>
            <person name="Downton P."/>
            <person name="Dumas B."/>
            <person name="Fabro G."/>
            <person name="Fronick C."/>
            <person name="Fuerstenberg S.I."/>
            <person name="Fulton L."/>
            <person name="Gaulin E."/>
            <person name="Govers F."/>
            <person name="Hughes L."/>
            <person name="Humphray S."/>
            <person name="Jiang R.H."/>
            <person name="Judelson H."/>
            <person name="Kamoun S."/>
            <person name="Kyung K."/>
            <person name="Meijer H."/>
            <person name="Minx P."/>
            <person name="Morris P."/>
            <person name="Nelson J."/>
            <person name="Phuntumart V."/>
            <person name="Qutob D."/>
            <person name="Rehmany A."/>
            <person name="Rougon-Cardoso A."/>
            <person name="Ryden P."/>
            <person name="Torto-Alalibo T."/>
            <person name="Studholme D."/>
            <person name="Wang Y."/>
            <person name="Win J."/>
            <person name="Wood J."/>
            <person name="Clifton S.W."/>
            <person name="Rogers J."/>
            <person name="Van den Ackerveken G."/>
            <person name="Jones J.D."/>
            <person name="McDowell J.M."/>
            <person name="Beynon J."/>
            <person name="Tyler B.M."/>
        </authorList>
    </citation>
    <scope>NUCLEOTIDE SEQUENCE [LARGE SCALE GENOMIC DNA]</scope>
    <source>
        <strain evidence="2">Emoy2</strain>
    </source>
</reference>